<dbReference type="Pfam" id="PF00126">
    <property type="entry name" value="HTH_1"/>
    <property type="match status" value="1"/>
</dbReference>
<organism evidence="6">
    <name type="scientific">Salinicola endophyticus</name>
    <dbReference type="NCBI Taxonomy" id="1949083"/>
    <lineage>
        <taxon>Bacteria</taxon>
        <taxon>Pseudomonadati</taxon>
        <taxon>Pseudomonadota</taxon>
        <taxon>Gammaproteobacteria</taxon>
        <taxon>Oceanospirillales</taxon>
        <taxon>Halomonadaceae</taxon>
        <taxon>Salinicola</taxon>
    </lineage>
</organism>
<dbReference type="CDD" id="cd08414">
    <property type="entry name" value="PBP2_LTTR_aromatics_like"/>
    <property type="match status" value="1"/>
</dbReference>
<keyword evidence="3" id="KW-0238">DNA-binding</keyword>
<evidence type="ECO:0000259" key="5">
    <source>
        <dbReference type="PROSITE" id="PS50931"/>
    </source>
</evidence>
<dbReference type="PRINTS" id="PR00039">
    <property type="entry name" value="HTHLYSR"/>
</dbReference>
<dbReference type="Gene3D" id="1.10.10.10">
    <property type="entry name" value="Winged helix-like DNA-binding domain superfamily/Winged helix DNA-binding domain"/>
    <property type="match status" value="1"/>
</dbReference>
<accession>A0AB74UCX6</accession>
<proteinExistence type="inferred from homology"/>
<reference evidence="6" key="1">
    <citation type="submission" date="2024-06" db="EMBL/GenBank/DDBJ databases">
        <title>Complete genome of Salinicola endophyticus HNIBRBA4755.</title>
        <authorList>
            <person name="Shin S.Y."/>
            <person name="Kang H."/>
            <person name="Song J."/>
        </authorList>
    </citation>
    <scope>NUCLEOTIDE SEQUENCE</scope>
    <source>
        <strain evidence="6">HNIBRBA4755</strain>
    </source>
</reference>
<name>A0AB74UCX6_9GAMM</name>
<keyword evidence="2" id="KW-0805">Transcription regulation</keyword>
<dbReference type="PANTHER" id="PTHR30346:SF0">
    <property type="entry name" value="HCA OPERON TRANSCRIPTIONAL ACTIVATOR HCAR"/>
    <property type="match status" value="1"/>
</dbReference>
<dbReference type="PROSITE" id="PS50931">
    <property type="entry name" value="HTH_LYSR"/>
    <property type="match status" value="1"/>
</dbReference>
<dbReference type="RefSeq" id="WP_353979742.1">
    <property type="nucleotide sequence ID" value="NZ_CP159578.1"/>
</dbReference>
<dbReference type="InterPro" id="IPR000847">
    <property type="entry name" value="LysR_HTH_N"/>
</dbReference>
<gene>
    <name evidence="6" type="ORF">ABV408_15200</name>
</gene>
<comment type="similarity">
    <text evidence="1">Belongs to the LysR transcriptional regulatory family.</text>
</comment>
<dbReference type="PANTHER" id="PTHR30346">
    <property type="entry name" value="TRANSCRIPTIONAL DUAL REGULATOR HCAR-RELATED"/>
    <property type="match status" value="1"/>
</dbReference>
<evidence type="ECO:0000256" key="1">
    <source>
        <dbReference type="ARBA" id="ARBA00009437"/>
    </source>
</evidence>
<feature type="domain" description="HTH lysR-type" evidence="5">
    <location>
        <begin position="2"/>
        <end position="59"/>
    </location>
</feature>
<evidence type="ECO:0000256" key="2">
    <source>
        <dbReference type="ARBA" id="ARBA00023015"/>
    </source>
</evidence>
<dbReference type="FunFam" id="1.10.10.10:FF:000001">
    <property type="entry name" value="LysR family transcriptional regulator"/>
    <property type="match status" value="1"/>
</dbReference>
<evidence type="ECO:0000256" key="4">
    <source>
        <dbReference type="ARBA" id="ARBA00023163"/>
    </source>
</evidence>
<evidence type="ECO:0000256" key="3">
    <source>
        <dbReference type="ARBA" id="ARBA00023125"/>
    </source>
</evidence>
<protein>
    <submittedName>
        <fullName evidence="6">LysR family transcriptional regulator</fullName>
    </submittedName>
</protein>
<dbReference type="InterPro" id="IPR036388">
    <property type="entry name" value="WH-like_DNA-bd_sf"/>
</dbReference>
<dbReference type="AlphaFoldDB" id="A0AB74UCX6"/>
<dbReference type="GO" id="GO:0003677">
    <property type="term" value="F:DNA binding"/>
    <property type="evidence" value="ECO:0007669"/>
    <property type="project" value="UniProtKB-KW"/>
</dbReference>
<dbReference type="SUPFAM" id="SSF53850">
    <property type="entry name" value="Periplasmic binding protein-like II"/>
    <property type="match status" value="1"/>
</dbReference>
<dbReference type="InterPro" id="IPR036390">
    <property type="entry name" value="WH_DNA-bd_sf"/>
</dbReference>
<dbReference type="SUPFAM" id="SSF46785">
    <property type="entry name" value="Winged helix' DNA-binding domain"/>
    <property type="match status" value="1"/>
</dbReference>
<dbReference type="InterPro" id="IPR005119">
    <property type="entry name" value="LysR_subst-bd"/>
</dbReference>
<dbReference type="Pfam" id="PF03466">
    <property type="entry name" value="LysR_substrate"/>
    <property type="match status" value="1"/>
</dbReference>
<dbReference type="GO" id="GO:0003700">
    <property type="term" value="F:DNA-binding transcription factor activity"/>
    <property type="evidence" value="ECO:0007669"/>
    <property type="project" value="InterPro"/>
</dbReference>
<evidence type="ECO:0000313" key="6">
    <source>
        <dbReference type="EMBL" id="XCJ78775.1"/>
    </source>
</evidence>
<keyword evidence="4" id="KW-0804">Transcription</keyword>
<dbReference type="EMBL" id="CP159578">
    <property type="protein sequence ID" value="XCJ78775.1"/>
    <property type="molecule type" value="Genomic_DNA"/>
</dbReference>
<dbReference type="GO" id="GO:0032993">
    <property type="term" value="C:protein-DNA complex"/>
    <property type="evidence" value="ECO:0007669"/>
    <property type="project" value="TreeGrafter"/>
</dbReference>
<sequence length="292" mass="31640">MVDLRKMAQFVAVAEEQHFHRAAERLGMSQPPLTVAMRRLEEELGVQLLERGGKRVLGLTAAGGVFLREARETLRQADLSVQAARDTAAGCLGHVRLGYVGSALYGRLPDTIRDFRTAKPRVDLELREATTAAQLAALREGRLDVGVVIPPLGEHTDLALYPFDQDRLCIALARDHALAAKRELTVADLADDAFIMWPMHEGRGFHLQVVRLCANAGFVPQVVQEAHGMHAVLSLVAVGAGVAIVPESMQTFRQDHIIYRAIDAPDAAFTLALAVAANAPCVAEFVAMATGR</sequence>
<dbReference type="Gene3D" id="3.40.190.10">
    <property type="entry name" value="Periplasmic binding protein-like II"/>
    <property type="match status" value="2"/>
</dbReference>